<evidence type="ECO:0000256" key="2">
    <source>
        <dbReference type="ARBA" id="ARBA00009347"/>
    </source>
</evidence>
<evidence type="ECO:0000256" key="5">
    <source>
        <dbReference type="ARBA" id="ARBA00023002"/>
    </source>
</evidence>
<keyword evidence="4 6" id="KW-0274">FAD</keyword>
<dbReference type="PANTHER" id="PTHR43884:SF12">
    <property type="entry name" value="ISOVALERYL-COA DEHYDROGENASE, MITOCHONDRIAL-RELATED"/>
    <property type="match status" value="1"/>
</dbReference>
<name>A0A941ERI3_9ACTN</name>
<dbReference type="InterPro" id="IPR009100">
    <property type="entry name" value="AcylCoA_DH/oxidase_NM_dom_sf"/>
</dbReference>
<dbReference type="Pfam" id="PF02770">
    <property type="entry name" value="Acyl-CoA_dh_M"/>
    <property type="match status" value="1"/>
</dbReference>
<dbReference type="RefSeq" id="WP_034273503.1">
    <property type="nucleotide sequence ID" value="NZ_JAGSOG010000127.1"/>
</dbReference>
<dbReference type="SUPFAM" id="SSF56645">
    <property type="entry name" value="Acyl-CoA dehydrogenase NM domain-like"/>
    <property type="match status" value="1"/>
</dbReference>
<sequence length="418" mass="44418">MPTTDSSPTPLSPLAPIRQADRLYRELLAPEEVQAVRARMRAIAEKTVAPHAASIATADERTDGFPVAVFDALAAEGAYAIPFPAEVGGEGLSHPAAASAVVMEELAYVSSSIAAVFDAQCMLAGNALLLGTDAQRQRWLRRIVDGSVVGAFATTEPDASSDLAPQTLRTVATRSATGWLLNGRKRWISNAPVADFAVTLARTGERLSMFIVDLTLPGVRVGIPDRKMGNRGQLTADIEFDDVELGDHEILGEAEGQGLRQALGTLTHGRIAIAAAGVGMAQAAFDHAVAHLSTRHAFGKPIAANQHWQFLLAERATEIENARSLYTKAALRLDSGTTAEPEAAMAKWYATRLSVDLARDAVQALGGLGFASEIGADGRPGPVEAIYRDSKVGEIYEGSNEIQKWMIARQIFGRGITG</sequence>
<dbReference type="Gene3D" id="1.10.540.10">
    <property type="entry name" value="Acyl-CoA dehydrogenase/oxidase, N-terminal domain"/>
    <property type="match status" value="1"/>
</dbReference>
<accession>A0A941ERI3</accession>
<feature type="domain" description="Acyl-CoA dehydrogenase/oxidase N-terminal" evidence="9">
    <location>
        <begin position="31"/>
        <end position="146"/>
    </location>
</feature>
<dbReference type="InterPro" id="IPR006091">
    <property type="entry name" value="Acyl-CoA_Oxase/DH_mid-dom"/>
</dbReference>
<dbReference type="EMBL" id="JAGSOG010000127">
    <property type="protein sequence ID" value="MBR7836140.1"/>
    <property type="molecule type" value="Genomic_DNA"/>
</dbReference>
<evidence type="ECO:0000256" key="1">
    <source>
        <dbReference type="ARBA" id="ARBA00001974"/>
    </source>
</evidence>
<keyword evidence="3 6" id="KW-0285">Flavoprotein</keyword>
<keyword evidence="11" id="KW-1185">Reference proteome</keyword>
<evidence type="ECO:0000313" key="11">
    <source>
        <dbReference type="Proteomes" id="UP000675781"/>
    </source>
</evidence>
<organism evidence="10 11">
    <name type="scientific">Actinospica durhamensis</name>
    <dbReference type="NCBI Taxonomy" id="1508375"/>
    <lineage>
        <taxon>Bacteria</taxon>
        <taxon>Bacillati</taxon>
        <taxon>Actinomycetota</taxon>
        <taxon>Actinomycetes</taxon>
        <taxon>Catenulisporales</taxon>
        <taxon>Actinospicaceae</taxon>
        <taxon>Actinospica</taxon>
    </lineage>
</organism>
<reference evidence="10" key="1">
    <citation type="submission" date="2021-04" db="EMBL/GenBank/DDBJ databases">
        <title>Genome based classification of Actinospica acidithermotolerans sp. nov., an actinobacterium isolated from an Indonesian hot spring.</title>
        <authorList>
            <person name="Kusuma A.B."/>
            <person name="Putra K.E."/>
            <person name="Nafisah S."/>
            <person name="Loh J."/>
            <person name="Nouioui I."/>
            <person name="Goodfellow M."/>
        </authorList>
    </citation>
    <scope>NUCLEOTIDE SEQUENCE</scope>
    <source>
        <strain evidence="10">CSCA 57</strain>
    </source>
</reference>
<gene>
    <name evidence="10" type="ORF">KDL01_22880</name>
</gene>
<dbReference type="Pfam" id="PF00441">
    <property type="entry name" value="Acyl-CoA_dh_1"/>
    <property type="match status" value="1"/>
</dbReference>
<dbReference type="Pfam" id="PF02771">
    <property type="entry name" value="Acyl-CoA_dh_N"/>
    <property type="match status" value="1"/>
</dbReference>
<evidence type="ECO:0000259" key="8">
    <source>
        <dbReference type="Pfam" id="PF02770"/>
    </source>
</evidence>
<dbReference type="Gene3D" id="1.20.140.10">
    <property type="entry name" value="Butyryl-CoA Dehydrogenase, subunit A, domain 3"/>
    <property type="match status" value="1"/>
</dbReference>
<feature type="domain" description="Acyl-CoA dehydrogenase/oxidase C-terminal" evidence="7">
    <location>
        <begin position="256"/>
        <end position="411"/>
    </location>
</feature>
<comment type="caution">
    <text evidence="10">The sequence shown here is derived from an EMBL/GenBank/DDBJ whole genome shotgun (WGS) entry which is preliminary data.</text>
</comment>
<dbReference type="Proteomes" id="UP000675781">
    <property type="component" value="Unassembled WGS sequence"/>
</dbReference>
<dbReference type="FunFam" id="1.20.140.10:FF:000001">
    <property type="entry name" value="Acyl-CoA dehydrogenase"/>
    <property type="match status" value="1"/>
</dbReference>
<dbReference type="InterPro" id="IPR009075">
    <property type="entry name" value="AcylCo_DH/oxidase_C"/>
</dbReference>
<dbReference type="InterPro" id="IPR013786">
    <property type="entry name" value="AcylCoA_DH/ox_N"/>
</dbReference>
<proteinExistence type="inferred from homology"/>
<feature type="domain" description="Acyl-CoA oxidase/dehydrogenase middle" evidence="8">
    <location>
        <begin position="151"/>
        <end position="243"/>
    </location>
</feature>
<dbReference type="AlphaFoldDB" id="A0A941ERI3"/>
<dbReference type="PANTHER" id="PTHR43884">
    <property type="entry name" value="ACYL-COA DEHYDROGENASE"/>
    <property type="match status" value="1"/>
</dbReference>
<evidence type="ECO:0000256" key="4">
    <source>
        <dbReference type="ARBA" id="ARBA00022827"/>
    </source>
</evidence>
<keyword evidence="5 6" id="KW-0560">Oxidoreductase</keyword>
<evidence type="ECO:0000256" key="6">
    <source>
        <dbReference type="RuleBase" id="RU362125"/>
    </source>
</evidence>
<protein>
    <submittedName>
        <fullName evidence="10">Acyl-CoA dehydrogenase family protein</fullName>
    </submittedName>
</protein>
<dbReference type="Gene3D" id="2.40.110.10">
    <property type="entry name" value="Butyryl-CoA Dehydrogenase, subunit A, domain 2"/>
    <property type="match status" value="1"/>
</dbReference>
<dbReference type="InterPro" id="IPR046373">
    <property type="entry name" value="Acyl-CoA_Oxase/DH_mid-dom_sf"/>
</dbReference>
<comment type="cofactor">
    <cofactor evidence="1 6">
        <name>FAD</name>
        <dbReference type="ChEBI" id="CHEBI:57692"/>
    </cofactor>
</comment>
<dbReference type="InterPro" id="IPR037069">
    <property type="entry name" value="AcylCoA_DH/ox_N_sf"/>
</dbReference>
<dbReference type="SUPFAM" id="SSF47203">
    <property type="entry name" value="Acyl-CoA dehydrogenase C-terminal domain-like"/>
    <property type="match status" value="1"/>
</dbReference>
<evidence type="ECO:0000259" key="7">
    <source>
        <dbReference type="Pfam" id="PF00441"/>
    </source>
</evidence>
<dbReference type="GO" id="GO:0003995">
    <property type="term" value="F:acyl-CoA dehydrogenase activity"/>
    <property type="evidence" value="ECO:0007669"/>
    <property type="project" value="TreeGrafter"/>
</dbReference>
<dbReference type="GO" id="GO:0050660">
    <property type="term" value="F:flavin adenine dinucleotide binding"/>
    <property type="evidence" value="ECO:0007669"/>
    <property type="project" value="InterPro"/>
</dbReference>
<evidence type="ECO:0000313" key="10">
    <source>
        <dbReference type="EMBL" id="MBR7836140.1"/>
    </source>
</evidence>
<evidence type="ECO:0000256" key="3">
    <source>
        <dbReference type="ARBA" id="ARBA00022630"/>
    </source>
</evidence>
<dbReference type="InterPro" id="IPR036250">
    <property type="entry name" value="AcylCo_DH-like_C"/>
</dbReference>
<comment type="similarity">
    <text evidence="2 6">Belongs to the acyl-CoA dehydrogenase family.</text>
</comment>
<evidence type="ECO:0000259" key="9">
    <source>
        <dbReference type="Pfam" id="PF02771"/>
    </source>
</evidence>